<organism evidence="1 2">
    <name type="scientific">Microlunatus endophyticus</name>
    <dbReference type="NCBI Taxonomy" id="1716077"/>
    <lineage>
        <taxon>Bacteria</taxon>
        <taxon>Bacillati</taxon>
        <taxon>Actinomycetota</taxon>
        <taxon>Actinomycetes</taxon>
        <taxon>Propionibacteriales</taxon>
        <taxon>Propionibacteriaceae</taxon>
        <taxon>Microlunatus</taxon>
    </lineage>
</organism>
<gene>
    <name evidence="1" type="ORF">GCM10011575_01520</name>
</gene>
<keyword evidence="2" id="KW-1185">Reference proteome</keyword>
<reference evidence="1" key="2">
    <citation type="submission" date="2020-09" db="EMBL/GenBank/DDBJ databases">
        <authorList>
            <person name="Sun Q."/>
            <person name="Zhou Y."/>
        </authorList>
    </citation>
    <scope>NUCLEOTIDE SEQUENCE</scope>
    <source>
        <strain evidence="1">CGMCC 4.7306</strain>
    </source>
</reference>
<dbReference type="Proteomes" id="UP000613840">
    <property type="component" value="Unassembled WGS sequence"/>
</dbReference>
<evidence type="ECO:0000313" key="1">
    <source>
        <dbReference type="EMBL" id="GGL47419.1"/>
    </source>
</evidence>
<accession>A0A917S114</accession>
<reference evidence="1" key="1">
    <citation type="journal article" date="2014" name="Int. J. Syst. Evol. Microbiol.">
        <title>Complete genome sequence of Corynebacterium casei LMG S-19264T (=DSM 44701T), isolated from a smear-ripened cheese.</title>
        <authorList>
            <consortium name="US DOE Joint Genome Institute (JGI-PGF)"/>
            <person name="Walter F."/>
            <person name="Albersmeier A."/>
            <person name="Kalinowski J."/>
            <person name="Ruckert C."/>
        </authorList>
    </citation>
    <scope>NUCLEOTIDE SEQUENCE</scope>
    <source>
        <strain evidence="1">CGMCC 4.7306</strain>
    </source>
</reference>
<protein>
    <submittedName>
        <fullName evidence="1">Uncharacterized protein</fullName>
    </submittedName>
</protein>
<proteinExistence type="predicted"/>
<dbReference type="AlphaFoldDB" id="A0A917S114"/>
<dbReference type="RefSeq" id="WP_188893269.1">
    <property type="nucleotide sequence ID" value="NZ_BMMZ01000001.1"/>
</dbReference>
<dbReference type="EMBL" id="BMMZ01000001">
    <property type="protein sequence ID" value="GGL47419.1"/>
    <property type="molecule type" value="Genomic_DNA"/>
</dbReference>
<comment type="caution">
    <text evidence="1">The sequence shown here is derived from an EMBL/GenBank/DDBJ whole genome shotgun (WGS) entry which is preliminary data.</text>
</comment>
<name>A0A917S114_9ACTN</name>
<sequence>MANRTASFMRSCPNNIPLSPGLVRQIVHASAERYIGWLTDTIRDPDERYVGSTL</sequence>
<evidence type="ECO:0000313" key="2">
    <source>
        <dbReference type="Proteomes" id="UP000613840"/>
    </source>
</evidence>